<protein>
    <recommendedName>
        <fullName evidence="3">MnmE helical domain-containing protein</fullName>
    </recommendedName>
</protein>
<evidence type="ECO:0000313" key="1">
    <source>
        <dbReference type="EMBL" id="CAI5437921.1"/>
    </source>
</evidence>
<name>A0A9P1I377_9PELO</name>
<dbReference type="InterPro" id="IPR027368">
    <property type="entry name" value="MnmE_dom2"/>
</dbReference>
<comment type="caution">
    <text evidence="1">The sequence shown here is derived from an EMBL/GenBank/DDBJ whole genome shotgun (WGS) entry which is preliminary data.</text>
</comment>
<dbReference type="AlphaFoldDB" id="A0A9P1I377"/>
<evidence type="ECO:0000313" key="2">
    <source>
        <dbReference type="Proteomes" id="UP001152747"/>
    </source>
</evidence>
<dbReference type="Gene3D" id="1.20.120.430">
    <property type="entry name" value="tRNA modification GTPase MnmE domain 2"/>
    <property type="match status" value="1"/>
</dbReference>
<organism evidence="1 2">
    <name type="scientific">Caenorhabditis angaria</name>
    <dbReference type="NCBI Taxonomy" id="860376"/>
    <lineage>
        <taxon>Eukaryota</taxon>
        <taxon>Metazoa</taxon>
        <taxon>Ecdysozoa</taxon>
        <taxon>Nematoda</taxon>
        <taxon>Chromadorea</taxon>
        <taxon>Rhabditida</taxon>
        <taxon>Rhabditina</taxon>
        <taxon>Rhabditomorpha</taxon>
        <taxon>Rhabditoidea</taxon>
        <taxon>Rhabditidae</taxon>
        <taxon>Peloderinae</taxon>
        <taxon>Caenorhabditis</taxon>
    </lineage>
</organism>
<dbReference type="Proteomes" id="UP001152747">
    <property type="component" value="Unassembled WGS sequence"/>
</dbReference>
<dbReference type="SUPFAM" id="SSF116878">
    <property type="entry name" value="TrmE connector domain"/>
    <property type="match status" value="1"/>
</dbReference>
<dbReference type="EMBL" id="CANHGI010000001">
    <property type="protein sequence ID" value="CAI5437921.1"/>
    <property type="molecule type" value="Genomic_DNA"/>
</dbReference>
<sequence>MANTVSQHGLEGLRVELNRVVEEMCPESSFLVDSAILEKCERHLELAAISRDAAIMCSNIDAAQQQIAELTSNLVAEDVLDHIFDKFCIGK</sequence>
<reference evidence="1" key="1">
    <citation type="submission" date="2022-11" db="EMBL/GenBank/DDBJ databases">
        <authorList>
            <person name="Kikuchi T."/>
        </authorList>
    </citation>
    <scope>NUCLEOTIDE SEQUENCE</scope>
    <source>
        <strain evidence="1">PS1010</strain>
    </source>
</reference>
<keyword evidence="2" id="KW-1185">Reference proteome</keyword>
<proteinExistence type="predicted"/>
<gene>
    <name evidence="1" type="ORF">CAMP_LOCUS558</name>
</gene>
<dbReference type="OrthoDB" id="5852111at2759"/>
<accession>A0A9P1I377</accession>
<evidence type="ECO:0008006" key="3">
    <source>
        <dbReference type="Google" id="ProtNLM"/>
    </source>
</evidence>